<name>E0U9B7_GLOV7</name>
<keyword evidence="2" id="KW-1185">Reference proteome</keyword>
<dbReference type="STRING" id="497965.Cyan7822_0572"/>
<dbReference type="EMBL" id="CP002198">
    <property type="protein sequence ID" value="ADN12609.1"/>
    <property type="molecule type" value="Genomic_DNA"/>
</dbReference>
<dbReference type="AlphaFoldDB" id="E0U9B7"/>
<dbReference type="eggNOG" id="COG0124">
    <property type="taxonomic scope" value="Bacteria"/>
</dbReference>
<reference evidence="2" key="1">
    <citation type="journal article" date="2011" name="MBio">
        <title>Novel metabolic attributes of the genus Cyanothece, comprising a group of unicellular nitrogen-fixing Cyanobacteria.</title>
        <authorList>
            <person name="Bandyopadhyay A."/>
            <person name="Elvitigala T."/>
            <person name="Welsh E."/>
            <person name="Stockel J."/>
            <person name="Liberton M."/>
            <person name="Min H."/>
            <person name="Sherman L.A."/>
            <person name="Pakrasi H.B."/>
        </authorList>
    </citation>
    <scope>NUCLEOTIDE SEQUENCE [LARGE SCALE GENOMIC DNA]</scope>
    <source>
        <strain evidence="2">PCC 7822</strain>
    </source>
</reference>
<dbReference type="KEGG" id="cyj:Cyan7822_0572"/>
<evidence type="ECO:0000313" key="1">
    <source>
        <dbReference type="EMBL" id="ADN12609.1"/>
    </source>
</evidence>
<proteinExistence type="predicted"/>
<dbReference type="OrthoDB" id="9778153at2"/>
<organism evidence="1 2">
    <name type="scientific">Gloeothece verrucosa (strain PCC 7822)</name>
    <name type="common">Cyanothece sp. (strain PCC 7822)</name>
    <dbReference type="NCBI Taxonomy" id="497965"/>
    <lineage>
        <taxon>Bacteria</taxon>
        <taxon>Bacillati</taxon>
        <taxon>Cyanobacteriota</taxon>
        <taxon>Cyanophyceae</taxon>
        <taxon>Oscillatoriophycideae</taxon>
        <taxon>Chroococcales</taxon>
        <taxon>Aphanothecaceae</taxon>
        <taxon>Gloeothece</taxon>
        <taxon>Gloeothece verrucosa</taxon>
    </lineage>
</organism>
<sequence>MLTPIKTLLSSIVDYAGLFPPAKLDLPQAMTQYSEQRTAAYEWMLGTFVLPSSRLDDLEKLLPQFTLPQWSLSLILSQNWQADLEKALTLQNPKITITALEFPPLSPTEIEKALHQLPTKINAFFEIPFSEEITPFLAILKNPSASAKLRTGGLTSNAFPSAAKLGEFIYALGKEKVSFKATAGLHHPLRSEQPLTPEPLLVKMHGFLNLALFAALVYGQKASLEAGINLLEETHLDHFQFLTDRIFWRDYELSLPEIEQSRLSFFQSFGSCSLSEPIEDLKQLQLIS</sequence>
<gene>
    <name evidence="1" type="ordered locus">Cyan7822_0572</name>
</gene>
<dbReference type="Proteomes" id="UP000008206">
    <property type="component" value="Chromosome"/>
</dbReference>
<dbReference type="RefSeq" id="WP_013320719.1">
    <property type="nucleotide sequence ID" value="NC_014501.1"/>
</dbReference>
<protein>
    <submittedName>
        <fullName evidence="1">Uncharacterized protein</fullName>
    </submittedName>
</protein>
<evidence type="ECO:0000313" key="2">
    <source>
        <dbReference type="Proteomes" id="UP000008206"/>
    </source>
</evidence>
<dbReference type="HOGENOM" id="CLU_058236_0_0_3"/>
<accession>E0U9B7</accession>